<keyword evidence="3 11" id="KW-0686">Riboflavin biosynthesis</keyword>
<dbReference type="GO" id="GO:0008270">
    <property type="term" value="F:zinc ion binding"/>
    <property type="evidence" value="ECO:0007669"/>
    <property type="project" value="UniProtKB-UniRule"/>
</dbReference>
<feature type="binding site" evidence="11">
    <location>
        <begin position="366"/>
        <end position="368"/>
    </location>
    <ligand>
        <name>GTP</name>
        <dbReference type="ChEBI" id="CHEBI:37565"/>
    </ligand>
</feature>
<keyword evidence="7 11" id="KW-0862">Zinc</keyword>
<dbReference type="FunFam" id="3.40.50.10990:FF:000001">
    <property type="entry name" value="Riboflavin biosynthesis protein RibBA"/>
    <property type="match status" value="1"/>
</dbReference>
<evidence type="ECO:0000256" key="4">
    <source>
        <dbReference type="ARBA" id="ARBA00022723"/>
    </source>
</evidence>
<evidence type="ECO:0000256" key="11">
    <source>
        <dbReference type="HAMAP-Rule" id="MF_00179"/>
    </source>
</evidence>
<evidence type="ECO:0000313" key="15">
    <source>
        <dbReference type="Proteomes" id="UP000594873"/>
    </source>
</evidence>
<organism evidence="14 15">
    <name type="scientific">Allosphingosinicella flava</name>
    <dbReference type="NCBI Taxonomy" id="2771430"/>
    <lineage>
        <taxon>Bacteria</taxon>
        <taxon>Pseudomonadati</taxon>
        <taxon>Pseudomonadota</taxon>
        <taxon>Alphaproteobacteria</taxon>
        <taxon>Sphingomonadales</taxon>
        <taxon>Sphingomonadaceae</taxon>
        <taxon>Allosphingosinicella</taxon>
    </lineage>
</organism>
<comment type="catalytic activity">
    <reaction evidence="10 11">
        <text>GTP + 4 H2O = 2,5-diamino-6-hydroxy-4-(5-phosphoribosylamino)-pyrimidine + formate + 2 phosphate + 3 H(+)</text>
        <dbReference type="Rhea" id="RHEA:23704"/>
        <dbReference type="ChEBI" id="CHEBI:15377"/>
        <dbReference type="ChEBI" id="CHEBI:15378"/>
        <dbReference type="ChEBI" id="CHEBI:15740"/>
        <dbReference type="ChEBI" id="CHEBI:37565"/>
        <dbReference type="ChEBI" id="CHEBI:43474"/>
        <dbReference type="ChEBI" id="CHEBI:58614"/>
        <dbReference type="EC" id="3.5.4.25"/>
    </reaction>
</comment>
<dbReference type="GO" id="GO:0003935">
    <property type="term" value="F:GTP cyclohydrolase II activity"/>
    <property type="evidence" value="ECO:0007669"/>
    <property type="project" value="UniProtKB-UniRule"/>
</dbReference>
<dbReference type="CDD" id="cd00641">
    <property type="entry name" value="GTP_cyclohydro2"/>
    <property type="match status" value="1"/>
</dbReference>
<feature type="region of interest" description="Disordered" evidence="12">
    <location>
        <begin position="56"/>
        <end position="87"/>
    </location>
</feature>
<feature type="region of interest" description="Disordered" evidence="12">
    <location>
        <begin position="1"/>
        <end position="44"/>
    </location>
</feature>
<feature type="binding site" evidence="11">
    <location>
        <position position="344"/>
    </location>
    <ligand>
        <name>GTP</name>
        <dbReference type="ChEBI" id="CHEBI:37565"/>
    </ligand>
</feature>
<comment type="function">
    <text evidence="9 11">Catalyzes the conversion of GTP to 2,5-diamino-6-ribosylamino-4(3H)-pyrimidinone 5'-phosphate (DARP), formate and pyrophosphate.</text>
</comment>
<dbReference type="PANTHER" id="PTHR21327:SF18">
    <property type="entry name" value="3,4-DIHYDROXY-2-BUTANONE 4-PHOSPHATE SYNTHASE"/>
    <property type="match status" value="1"/>
</dbReference>
<keyword evidence="15" id="KW-1185">Reference proteome</keyword>
<feature type="active site" description="Nucleophile" evidence="11">
    <location>
        <position position="402"/>
    </location>
</feature>
<feature type="binding site" evidence="11">
    <location>
        <position position="339"/>
    </location>
    <ligand>
        <name>Zn(2+)</name>
        <dbReference type="ChEBI" id="CHEBI:29105"/>
        <note>catalytic</note>
    </ligand>
</feature>
<sequence length="468" mass="49722">MRRVEPQAAAERRQPYAGRGRRAEPPPGGGRLGRPWPPFLPGAGTASHLVELSLARLDEERPGPPPRPYVGVEGGRGARRRAQGARAVPELGTAIRPRPACHRVRRVTKERQVARAVDALRRGWPVRVDGLYILAIETADEAGLAAFDGDRPADILISGNRAATLKLTNQREGTPTGPVRIARAPWIDLAEATAIADPALDLATPLKGPFQTMPPMLADVDAVRAEDGGPAADAASAAIRLARLAGLLPALFVSETAETELTVAAADIASHRESDTLVVASRARLPVAAAEKAEIVAFRSTGDAAEHVALLIGSPDGRPPLVRLHSECLTGDVLGSLKCDCGPQLSGALDAIRAAGWGILLYLRQEGRGIGLVNKLRAYALQDQGFDTVDANLRLGFGDDERDFGVAARMLTLLSQDKVRLLTNNPRKAAALEAEGIAVVERVPLQIAANPHNEAYLAAKRDRSGHQL</sequence>
<evidence type="ECO:0000256" key="8">
    <source>
        <dbReference type="ARBA" id="ARBA00023134"/>
    </source>
</evidence>
<dbReference type="NCBIfam" id="NF001591">
    <property type="entry name" value="PRK00393.1"/>
    <property type="match status" value="1"/>
</dbReference>
<dbReference type="NCBIfam" id="TIGR00505">
    <property type="entry name" value="ribA"/>
    <property type="match status" value="1"/>
</dbReference>
<evidence type="ECO:0000256" key="6">
    <source>
        <dbReference type="ARBA" id="ARBA00022801"/>
    </source>
</evidence>
<dbReference type="KEGG" id="sflv:IC614_09295"/>
<evidence type="ECO:0000259" key="13">
    <source>
        <dbReference type="Pfam" id="PF00925"/>
    </source>
</evidence>
<evidence type="ECO:0000256" key="9">
    <source>
        <dbReference type="ARBA" id="ARBA00043932"/>
    </source>
</evidence>
<evidence type="ECO:0000313" key="14">
    <source>
        <dbReference type="EMBL" id="QPQ54524.1"/>
    </source>
</evidence>
<name>A0A7T2GII6_9SPHN</name>
<dbReference type="InterPro" id="IPR000926">
    <property type="entry name" value="RibA"/>
</dbReference>
<dbReference type="GO" id="GO:0005829">
    <property type="term" value="C:cytosol"/>
    <property type="evidence" value="ECO:0007669"/>
    <property type="project" value="TreeGrafter"/>
</dbReference>
<dbReference type="InterPro" id="IPR036144">
    <property type="entry name" value="RibA-like_sf"/>
</dbReference>
<dbReference type="Proteomes" id="UP000594873">
    <property type="component" value="Chromosome"/>
</dbReference>
<comment type="pathway">
    <text evidence="1 11">Cofactor biosynthesis; riboflavin biosynthesis; 5-amino-6-(D-ribitylamino)uracil from GTP: step 1/4.</text>
</comment>
<reference evidence="14 15" key="1">
    <citation type="submission" date="2020-11" db="EMBL/GenBank/DDBJ databases">
        <title>Genome seq and assembly of Sphingosinicella sp.</title>
        <authorList>
            <person name="Chhetri G."/>
        </authorList>
    </citation>
    <scope>NUCLEOTIDE SEQUENCE [LARGE SCALE GENOMIC DNA]</scope>
    <source>
        <strain evidence="14 15">UDD2</strain>
    </source>
</reference>
<feature type="binding site" evidence="11">
    <location>
        <position position="423"/>
    </location>
    <ligand>
        <name>GTP</name>
        <dbReference type="ChEBI" id="CHEBI:37565"/>
    </ligand>
</feature>
<feature type="binding site" evidence="11">
    <location>
        <position position="388"/>
    </location>
    <ligand>
        <name>GTP</name>
        <dbReference type="ChEBI" id="CHEBI:37565"/>
    </ligand>
</feature>
<dbReference type="AlphaFoldDB" id="A0A7T2GII6"/>
<keyword evidence="4 11" id="KW-0479">Metal-binding</keyword>
<evidence type="ECO:0000256" key="7">
    <source>
        <dbReference type="ARBA" id="ARBA00022833"/>
    </source>
</evidence>
<keyword evidence="8 11" id="KW-0342">GTP-binding</keyword>
<dbReference type="Pfam" id="PF00925">
    <property type="entry name" value="GTP_cyclohydro2"/>
    <property type="match status" value="1"/>
</dbReference>
<evidence type="ECO:0000256" key="3">
    <source>
        <dbReference type="ARBA" id="ARBA00022619"/>
    </source>
</evidence>
<evidence type="ECO:0000256" key="12">
    <source>
        <dbReference type="SAM" id="MobiDB-lite"/>
    </source>
</evidence>
<comment type="cofactor">
    <cofactor evidence="11">
        <name>Zn(2+)</name>
        <dbReference type="ChEBI" id="CHEBI:29105"/>
    </cofactor>
    <text evidence="11">Binds 1 zinc ion per subunit.</text>
</comment>
<dbReference type="Gene3D" id="3.40.50.10990">
    <property type="entry name" value="GTP cyclohydrolase II"/>
    <property type="match status" value="1"/>
</dbReference>
<gene>
    <name evidence="11 14" type="primary">ribA</name>
    <name evidence="14" type="ORF">IC614_09295</name>
</gene>
<feature type="binding site" evidence="11">
    <location>
        <position position="328"/>
    </location>
    <ligand>
        <name>Zn(2+)</name>
        <dbReference type="ChEBI" id="CHEBI:29105"/>
        <note>catalytic</note>
    </ligand>
</feature>
<keyword evidence="6 11" id="KW-0378">Hydrolase</keyword>
<dbReference type="InterPro" id="IPR032677">
    <property type="entry name" value="GTP_cyclohydro_II"/>
</dbReference>
<dbReference type="UniPathway" id="UPA00275">
    <property type="reaction ID" value="UER00400"/>
</dbReference>
<protein>
    <recommendedName>
        <fullName evidence="11">GTP cyclohydrolase-2</fullName>
        <ecNumber evidence="11">3.5.4.25</ecNumber>
    </recommendedName>
    <alternativeName>
        <fullName evidence="11">GTP cyclohydrolase II</fullName>
    </alternativeName>
</protein>
<feature type="domain" description="GTP cyclohydrolase II" evidence="13">
    <location>
        <begin position="282"/>
        <end position="444"/>
    </location>
</feature>
<evidence type="ECO:0000256" key="5">
    <source>
        <dbReference type="ARBA" id="ARBA00022741"/>
    </source>
</evidence>
<dbReference type="GO" id="GO:0009231">
    <property type="term" value="P:riboflavin biosynthetic process"/>
    <property type="evidence" value="ECO:0007669"/>
    <property type="project" value="UniProtKB-UniRule"/>
</dbReference>
<dbReference type="HAMAP" id="MF_00179">
    <property type="entry name" value="RibA"/>
    <property type="match status" value="1"/>
</dbReference>
<feature type="binding site" evidence="11">
    <location>
        <position position="341"/>
    </location>
    <ligand>
        <name>Zn(2+)</name>
        <dbReference type="ChEBI" id="CHEBI:29105"/>
        <note>catalytic</note>
    </ligand>
</feature>
<dbReference type="EMBL" id="CP065592">
    <property type="protein sequence ID" value="QPQ54524.1"/>
    <property type="molecule type" value="Genomic_DNA"/>
</dbReference>
<accession>A0A7T2GII6</accession>
<evidence type="ECO:0000256" key="10">
    <source>
        <dbReference type="ARBA" id="ARBA00049295"/>
    </source>
</evidence>
<evidence type="ECO:0000256" key="2">
    <source>
        <dbReference type="ARBA" id="ARBA00005520"/>
    </source>
</evidence>
<feature type="binding site" evidence="11">
    <location>
        <begin position="323"/>
        <end position="327"/>
    </location>
    <ligand>
        <name>GTP</name>
        <dbReference type="ChEBI" id="CHEBI:37565"/>
    </ligand>
</feature>
<proteinExistence type="inferred from homology"/>
<dbReference type="GO" id="GO:0005525">
    <property type="term" value="F:GTP binding"/>
    <property type="evidence" value="ECO:0007669"/>
    <property type="project" value="UniProtKB-KW"/>
</dbReference>
<dbReference type="SUPFAM" id="SSF142695">
    <property type="entry name" value="RibA-like"/>
    <property type="match status" value="1"/>
</dbReference>
<keyword evidence="5 11" id="KW-0547">Nucleotide-binding</keyword>
<evidence type="ECO:0000256" key="1">
    <source>
        <dbReference type="ARBA" id="ARBA00004853"/>
    </source>
</evidence>
<dbReference type="PANTHER" id="PTHR21327">
    <property type="entry name" value="GTP CYCLOHYDROLASE II-RELATED"/>
    <property type="match status" value="1"/>
</dbReference>
<comment type="similarity">
    <text evidence="2">In the N-terminal section; belongs to the DHBP synthase family.</text>
</comment>
<dbReference type="EC" id="3.5.4.25" evidence="11"/>
<feature type="binding site" evidence="11">
    <location>
        <position position="428"/>
    </location>
    <ligand>
        <name>GTP</name>
        <dbReference type="ChEBI" id="CHEBI:37565"/>
    </ligand>
</feature>
<feature type="active site" description="Proton acceptor" evidence="11">
    <location>
        <position position="400"/>
    </location>
</feature>
<comment type="similarity">
    <text evidence="11">Belongs to the GTP cyclohydrolase II family.</text>
</comment>